<evidence type="ECO:0000259" key="2">
    <source>
        <dbReference type="Pfam" id="PF00892"/>
    </source>
</evidence>
<keyword evidence="1" id="KW-0472">Membrane</keyword>
<feature type="transmembrane region" description="Helical" evidence="1">
    <location>
        <begin position="239"/>
        <end position="258"/>
    </location>
</feature>
<dbReference type="Proteomes" id="UP000005632">
    <property type="component" value="Chromosome"/>
</dbReference>
<feature type="transmembrane region" description="Helical" evidence="1">
    <location>
        <begin position="32"/>
        <end position="51"/>
    </location>
</feature>
<feature type="transmembrane region" description="Helical" evidence="1">
    <location>
        <begin position="63"/>
        <end position="81"/>
    </location>
</feature>
<feature type="transmembrane region" description="Helical" evidence="1">
    <location>
        <begin position="178"/>
        <end position="195"/>
    </location>
</feature>
<feature type="transmembrane region" description="Helical" evidence="1">
    <location>
        <begin position="145"/>
        <end position="166"/>
    </location>
</feature>
<dbReference type="AlphaFoldDB" id="G8QSS9"/>
<dbReference type="Gene3D" id="1.10.3730.20">
    <property type="match status" value="1"/>
</dbReference>
<name>G8QSS9_SPHPG</name>
<proteinExistence type="predicted"/>
<dbReference type="Pfam" id="PF00892">
    <property type="entry name" value="EamA"/>
    <property type="match status" value="2"/>
</dbReference>
<feature type="transmembrane region" description="Helical" evidence="1">
    <location>
        <begin position="120"/>
        <end position="139"/>
    </location>
</feature>
<feature type="transmembrane region" description="Helical" evidence="1">
    <location>
        <begin position="87"/>
        <end position="111"/>
    </location>
</feature>
<feature type="domain" description="EamA" evidence="2">
    <location>
        <begin position="7"/>
        <end position="134"/>
    </location>
</feature>
<evidence type="ECO:0000313" key="4">
    <source>
        <dbReference type="Proteomes" id="UP000005632"/>
    </source>
</evidence>
<evidence type="ECO:0000313" key="3">
    <source>
        <dbReference type="EMBL" id="AEV30111.1"/>
    </source>
</evidence>
<dbReference type="OrthoDB" id="9814238at2"/>
<dbReference type="eggNOG" id="COG0697">
    <property type="taxonomic scope" value="Bacteria"/>
</dbReference>
<dbReference type="HOGENOM" id="CLU_033863_15_1_12"/>
<accession>G8QSS9</accession>
<protein>
    <submittedName>
        <fullName evidence="3">Putative permease</fullName>
    </submittedName>
</protein>
<keyword evidence="1" id="KW-0812">Transmembrane</keyword>
<dbReference type="SUPFAM" id="SSF103481">
    <property type="entry name" value="Multidrug resistance efflux transporter EmrE"/>
    <property type="match status" value="2"/>
</dbReference>
<organism evidence="3 4">
    <name type="scientific">Sphaerochaeta pleomorpha (strain ATCC BAA-1885 / DSM 22778 / Grapes)</name>
    <dbReference type="NCBI Taxonomy" id="158190"/>
    <lineage>
        <taxon>Bacteria</taxon>
        <taxon>Pseudomonadati</taxon>
        <taxon>Spirochaetota</taxon>
        <taxon>Spirochaetia</taxon>
        <taxon>Spirochaetales</taxon>
        <taxon>Sphaerochaetaceae</taxon>
        <taxon>Sphaerochaeta</taxon>
    </lineage>
</organism>
<dbReference type="GO" id="GO:0016020">
    <property type="term" value="C:membrane"/>
    <property type="evidence" value="ECO:0007669"/>
    <property type="project" value="InterPro"/>
</dbReference>
<dbReference type="EMBL" id="CP003155">
    <property type="protein sequence ID" value="AEV30111.1"/>
    <property type="molecule type" value="Genomic_DNA"/>
</dbReference>
<dbReference type="InterPro" id="IPR037185">
    <property type="entry name" value="EmrE-like"/>
</dbReference>
<keyword evidence="1" id="KW-1133">Transmembrane helix</keyword>
<reference evidence="3 4" key="1">
    <citation type="submission" date="2011-11" db="EMBL/GenBank/DDBJ databases">
        <title>Complete sequence of Spirochaeta sp. grapes.</title>
        <authorList>
            <consortium name="US DOE Joint Genome Institute"/>
            <person name="Lucas S."/>
            <person name="Han J."/>
            <person name="Lapidus A."/>
            <person name="Cheng J.-F."/>
            <person name="Goodwin L."/>
            <person name="Pitluck S."/>
            <person name="Peters L."/>
            <person name="Ovchinnikova G."/>
            <person name="Munk A.C."/>
            <person name="Detter J.C."/>
            <person name="Han C."/>
            <person name="Tapia R."/>
            <person name="Land M."/>
            <person name="Hauser L."/>
            <person name="Kyrpides N."/>
            <person name="Ivanova N."/>
            <person name="Pagani I."/>
            <person name="Ritalahtilisa K."/>
            <person name="Loeffler F."/>
            <person name="Woyke T."/>
        </authorList>
    </citation>
    <scope>NUCLEOTIDE SEQUENCE [LARGE SCALE GENOMIC DNA]</scope>
    <source>
        <strain evidence="4">ATCC BAA-1885 / DSM 22778 / Grapes</strain>
    </source>
</reference>
<keyword evidence="4" id="KW-1185">Reference proteome</keyword>
<dbReference type="RefSeq" id="WP_014270952.1">
    <property type="nucleotide sequence ID" value="NC_016633.1"/>
</dbReference>
<feature type="transmembrane region" description="Helical" evidence="1">
    <location>
        <begin position="264"/>
        <end position="282"/>
    </location>
</feature>
<dbReference type="KEGG" id="sgp:SpiGrapes_2336"/>
<evidence type="ECO:0000256" key="1">
    <source>
        <dbReference type="SAM" id="Phobius"/>
    </source>
</evidence>
<feature type="transmembrane region" description="Helical" evidence="1">
    <location>
        <begin position="7"/>
        <end position="26"/>
    </location>
</feature>
<dbReference type="InterPro" id="IPR000620">
    <property type="entry name" value="EamA_dom"/>
</dbReference>
<dbReference type="PANTHER" id="PTHR22911:SF102">
    <property type="entry name" value="MEMBRANE PROTEIN"/>
    <property type="match status" value="1"/>
</dbReference>
<dbReference type="STRING" id="158190.SpiGrapes_2336"/>
<feature type="domain" description="EamA" evidence="2">
    <location>
        <begin position="147"/>
        <end position="275"/>
    </location>
</feature>
<gene>
    <name evidence="3" type="ordered locus">SpiGrapes_2336</name>
</gene>
<sequence length="296" mass="32177">MHAKTRLLIAMTAFGTIALFVKNIPLPSAEIALYRAVIAAVSIFLYQSFRGNRLNLAKAKKDSLLLLLSGCAMGFNWIFLFEAYRHTTIAIATLAYYFAPVIVMIVSTFLFKERLTKKQVFCFFMSTAGLILILGTKGTEASANHLLGAGLGLGAAVLYATVILLNKGIKNVSGIDRTLMQFLSAIMTLIPYIAVSRGFHLGQLGMTGLANLLILGIFHTAICYCLFFSSLTEVSGQQVAILSYTDPLVAILTSVLILKEGITTFQVMGGLLILGFTLYNEVQPNKKIAEANETLL</sequence>
<dbReference type="PANTHER" id="PTHR22911">
    <property type="entry name" value="ACYL-MALONYL CONDENSING ENZYME-RELATED"/>
    <property type="match status" value="1"/>
</dbReference>
<feature type="transmembrane region" description="Helical" evidence="1">
    <location>
        <begin position="207"/>
        <end position="227"/>
    </location>
</feature>